<dbReference type="SUPFAM" id="SSF46565">
    <property type="entry name" value="Chaperone J-domain"/>
    <property type="match status" value="1"/>
</dbReference>
<dbReference type="InterPro" id="IPR036869">
    <property type="entry name" value="J_dom_sf"/>
</dbReference>
<evidence type="ECO:0000313" key="2">
    <source>
        <dbReference type="EMBL" id="QHU02360.1"/>
    </source>
</evidence>
<name>A0A6C0JC10_9ZZZZ</name>
<reference evidence="2" key="1">
    <citation type="journal article" date="2020" name="Nature">
        <title>Giant virus diversity and host interactions through global metagenomics.</title>
        <authorList>
            <person name="Schulz F."/>
            <person name="Roux S."/>
            <person name="Paez-Espino D."/>
            <person name="Jungbluth S."/>
            <person name="Walsh D.A."/>
            <person name="Denef V.J."/>
            <person name="McMahon K.D."/>
            <person name="Konstantinidis K.T."/>
            <person name="Eloe-Fadrosh E.A."/>
            <person name="Kyrpides N.C."/>
            <person name="Woyke T."/>
        </authorList>
    </citation>
    <scope>NUCLEOTIDE SEQUENCE</scope>
    <source>
        <strain evidence="2">GVMAG-M-3300025880-75</strain>
    </source>
</reference>
<dbReference type="AlphaFoldDB" id="A0A6C0JC10"/>
<feature type="region of interest" description="Disordered" evidence="1">
    <location>
        <begin position="170"/>
        <end position="194"/>
    </location>
</feature>
<sequence length="194" mass="22501">MPSKNTRRKKTRKNTRKKKGGRLGRLGKKITEILKRITALEDEDEIQADDIMVNKVDIGIIRSYINYKLSGHDSDDDTTLKEWQHHLNGMIHRHSTGDGDARSVEILRDANILSDDNIIGGGITRKKKGGHHLYKRLGVNKNSSQKTIKKSYNKLKKSKKLTKKTRYAYKILSKNKTRKQYNNKYKKRKKKKGE</sequence>
<dbReference type="EMBL" id="MN740356">
    <property type="protein sequence ID" value="QHU02360.1"/>
    <property type="molecule type" value="Genomic_DNA"/>
</dbReference>
<organism evidence="2">
    <name type="scientific">viral metagenome</name>
    <dbReference type="NCBI Taxonomy" id="1070528"/>
    <lineage>
        <taxon>unclassified sequences</taxon>
        <taxon>metagenomes</taxon>
        <taxon>organismal metagenomes</taxon>
    </lineage>
</organism>
<evidence type="ECO:0000256" key="1">
    <source>
        <dbReference type="SAM" id="MobiDB-lite"/>
    </source>
</evidence>
<feature type="region of interest" description="Disordered" evidence="1">
    <location>
        <begin position="1"/>
        <end position="22"/>
    </location>
</feature>
<proteinExistence type="predicted"/>
<dbReference type="Gene3D" id="1.10.287.110">
    <property type="entry name" value="DnaJ domain"/>
    <property type="match status" value="1"/>
</dbReference>
<accession>A0A6C0JC10</accession>
<protein>
    <submittedName>
        <fullName evidence="2">Uncharacterized protein</fullName>
    </submittedName>
</protein>